<protein>
    <submittedName>
        <fullName evidence="2">Uncharacterized protein</fullName>
    </submittedName>
</protein>
<organism evidence="2">
    <name type="scientific">Salmonella enterica</name>
    <name type="common">Salmonella choleraesuis</name>
    <dbReference type="NCBI Taxonomy" id="28901"/>
    <lineage>
        <taxon>Bacteria</taxon>
        <taxon>Pseudomonadati</taxon>
        <taxon>Pseudomonadota</taxon>
        <taxon>Gammaproteobacteria</taxon>
        <taxon>Enterobacterales</taxon>
        <taxon>Enterobacteriaceae</taxon>
        <taxon>Salmonella</taxon>
    </lineage>
</organism>
<gene>
    <name evidence="1" type="ORF">CBX34_20590</name>
    <name evidence="2" type="ORF">ED173_22015</name>
</gene>
<sequence length="229" mass="26274">MMVIPLSELRKKLDRHCYVPQPCEDNDELLQLLDIRGLTPAGVLHHASILHWLSESDLWNERFPSSPLSRTDQYPLRLALEIHSTLALAESRTVTALADCNHYTLGKLHHLRQLLASVLYGFALRLTEFRFDSATPQLPGGLFPVIDDLRQLADDVFSNHNQKRPVERVEMDRLATIFARIHVRFDEWLRRPDALNADEPLINMLCAVSRAMKSLLLDIARIRGGEWVQ</sequence>
<comment type="caution">
    <text evidence="2">The sequence shown here is derived from an EMBL/GenBank/DDBJ whole genome shotgun (WGS) entry which is preliminary data.</text>
</comment>
<reference evidence="2" key="1">
    <citation type="submission" date="2018-10" db="EMBL/GenBank/DDBJ databases">
        <authorList>
            <consortium name="PulseNet: The National Subtyping Network for Foodborne Disease Surveillance"/>
            <person name="Tarr C.L."/>
            <person name="Trees E."/>
            <person name="Katz L.S."/>
            <person name="Carleton-Romer H.A."/>
            <person name="Stroika S."/>
            <person name="Kucerova Z."/>
            <person name="Roache K.F."/>
            <person name="Sabol A.L."/>
            <person name="Besser J."/>
            <person name="Gerner-Smidt P."/>
        </authorList>
    </citation>
    <scope>NUCLEOTIDE SEQUENCE [LARGE SCALE GENOMIC DNA]</scope>
    <source>
        <strain evidence="1">08-0470</strain>
        <strain evidence="2">PNUSAS059279</strain>
    </source>
</reference>
<evidence type="ECO:0000313" key="1">
    <source>
        <dbReference type="EMBL" id="EBS6849998.1"/>
    </source>
</evidence>
<dbReference type="EMBL" id="AAGWGZ010000020">
    <property type="protein sequence ID" value="EBS6849998.1"/>
    <property type="molecule type" value="Genomic_DNA"/>
</dbReference>
<evidence type="ECO:0000313" key="2">
    <source>
        <dbReference type="EMBL" id="MFX65500.1"/>
    </source>
</evidence>
<dbReference type="EMBL" id="RNGN01000146">
    <property type="protein sequence ID" value="MFX65500.1"/>
    <property type="molecule type" value="Genomic_DNA"/>
</dbReference>
<dbReference type="Proteomes" id="UP000885417">
    <property type="component" value="Unassembled WGS sequence"/>
</dbReference>
<dbReference type="AlphaFoldDB" id="A0A344SNC9"/>
<accession>A0A344SNC9</accession>
<name>A0A344SNC9_SALER</name>
<proteinExistence type="predicted"/>